<keyword evidence="2" id="KW-0507">mRNA processing</keyword>
<dbReference type="OrthoDB" id="187617at2759"/>
<keyword evidence="3" id="KW-0677">Repeat</keyword>
<dbReference type="InterPro" id="IPR036517">
    <property type="entry name" value="FF_domain_sf"/>
</dbReference>
<evidence type="ECO:0008006" key="11">
    <source>
        <dbReference type="Google" id="ProtNLM"/>
    </source>
</evidence>
<evidence type="ECO:0000256" key="5">
    <source>
        <dbReference type="ARBA" id="ARBA00023242"/>
    </source>
</evidence>
<protein>
    <recommendedName>
        <fullName evidence="11">Pre-mRNA-processing protein prp40</fullName>
    </recommendedName>
</protein>
<keyword evidence="5" id="KW-0539">Nucleus</keyword>
<feature type="domain" description="WW" evidence="7">
    <location>
        <begin position="1"/>
        <end position="32"/>
    </location>
</feature>
<feature type="region of interest" description="Disordered" evidence="6">
    <location>
        <begin position="564"/>
        <end position="744"/>
    </location>
</feature>
<evidence type="ECO:0000313" key="10">
    <source>
        <dbReference type="Proteomes" id="UP000316270"/>
    </source>
</evidence>
<dbReference type="Pfam" id="PF25432">
    <property type="entry name" value="FF_PRPF40A"/>
    <property type="match status" value="1"/>
</dbReference>
<dbReference type="GO" id="GO:0071004">
    <property type="term" value="C:U2-type prespliceosome"/>
    <property type="evidence" value="ECO:0007669"/>
    <property type="project" value="TreeGrafter"/>
</dbReference>
<dbReference type="SUPFAM" id="SSF81698">
    <property type="entry name" value="FF domain"/>
    <property type="match status" value="5"/>
</dbReference>
<sequence length="744" mass="87984">MSGLWQIATHEDGRVYYYHAGTKETQWTKPDELMTDFDKALAASDWKEFSAEGGKKYFHNAKTGETTWTLPSMFDGISNQLQGPPTRPAAPQFVSGVATNNYQDNYQSRQHRDRDDSYRPSDRGDRNDRGDRTDRQSGYGAALPSSDEPDYASIEEAEAVFFKLLKRSNIEAESTWEDTIRAAAKDKDWRAIKDPKDRKTAFEKYIADVRAQEKEREKERQAKLRSDFTSMLRTHPEIKYYTRWRTAKPIIEGETLYRSAKNDDERMALFNEYRSNLYKAHLEHDAATRKSALEELHEILESLDLEPYARWGETQRLIQGHERYQGDEKFDSIPKIEILKTFEAHVRSLERSFNERRQREKNIKHRTERQRRDQFINLLEGLRNSKQWKMGMKWKEIRPMIEKDPRYVAMLGQDGSTPLDLFWDQCEKDEDYIRKKRNDVLDVLDDKRYELTTKTTIDEFMSVMQTDRRTKNLEPEALSLIFERLHQKVVRRSEDDKHQAERHQRRAVEDLRSKIKRLSPSVMVNDSWEQVRPRVEKLEEYRVLDSDDLARSAFDKVIRRLKEKAEEHGSDRRDRERNGDGKRLRTRTPEMDAYEADRRKAQAARERNYGKRGASGLSPPPRVRDRDDRYDGRKVSTHYERERRDREGERERSYTIRADPRDRTSELDYGDSRPSATRRRRESDASARDVRDTKRPRRDRVSRERSVSHSHRQSRTPQPAIKTEAPKEDSGLRSGSEEGEIEED</sequence>
<dbReference type="Pfam" id="PF01846">
    <property type="entry name" value="FF"/>
    <property type="match status" value="3"/>
</dbReference>
<proteinExistence type="predicted"/>
<feature type="compositionally biased region" description="Basic and acidic residues" evidence="6">
    <location>
        <begin position="564"/>
        <end position="609"/>
    </location>
</feature>
<evidence type="ECO:0000313" key="9">
    <source>
        <dbReference type="EMBL" id="QDS74656.1"/>
    </source>
</evidence>
<accession>A0A517LGF6</accession>
<dbReference type="EMBL" id="CP042195">
    <property type="protein sequence ID" value="QDS74656.1"/>
    <property type="molecule type" value="Genomic_DNA"/>
</dbReference>
<dbReference type="InterPro" id="IPR002713">
    <property type="entry name" value="FF_domain"/>
</dbReference>
<dbReference type="FunFam" id="1.10.10.440:FF:000013">
    <property type="entry name" value="pre-mRNA-processing protein 40A isoform X1"/>
    <property type="match status" value="1"/>
</dbReference>
<dbReference type="PROSITE" id="PS01159">
    <property type="entry name" value="WW_DOMAIN_1"/>
    <property type="match status" value="2"/>
</dbReference>
<reference evidence="9 10" key="1">
    <citation type="submission" date="2019-07" db="EMBL/GenBank/DDBJ databases">
        <title>Finished genome of Venturia effusa.</title>
        <authorList>
            <person name="Young C.A."/>
            <person name="Cox M.P."/>
            <person name="Ganley A.R.D."/>
            <person name="David W.J."/>
        </authorList>
    </citation>
    <scope>NUCLEOTIDE SEQUENCE [LARGE SCALE GENOMIC DNA]</scope>
    <source>
        <strain evidence="10">albino</strain>
    </source>
</reference>
<comment type="subcellular location">
    <subcellularLocation>
        <location evidence="1">Nucleus</location>
    </subcellularLocation>
</comment>
<feature type="domain" description="WW" evidence="7">
    <location>
        <begin position="40"/>
        <end position="73"/>
    </location>
</feature>
<feature type="domain" description="FF" evidence="8">
    <location>
        <begin position="154"/>
        <end position="208"/>
    </location>
</feature>
<dbReference type="Pfam" id="PF00397">
    <property type="entry name" value="WW"/>
    <property type="match status" value="2"/>
</dbReference>
<dbReference type="GO" id="GO:0003723">
    <property type="term" value="F:RNA binding"/>
    <property type="evidence" value="ECO:0007669"/>
    <property type="project" value="TreeGrafter"/>
</dbReference>
<feature type="domain" description="FF" evidence="8">
    <location>
        <begin position="366"/>
        <end position="428"/>
    </location>
</feature>
<keyword evidence="10" id="KW-1185">Reference proteome</keyword>
<feature type="region of interest" description="Disordered" evidence="6">
    <location>
        <begin position="103"/>
        <end position="150"/>
    </location>
</feature>
<feature type="compositionally biased region" description="Basic and acidic residues" evidence="6">
    <location>
        <begin position="622"/>
        <end position="666"/>
    </location>
</feature>
<dbReference type="Proteomes" id="UP000316270">
    <property type="component" value="Chromosome 11"/>
</dbReference>
<evidence type="ECO:0000256" key="1">
    <source>
        <dbReference type="ARBA" id="ARBA00004123"/>
    </source>
</evidence>
<dbReference type="SUPFAM" id="SSF51045">
    <property type="entry name" value="WW domain"/>
    <property type="match status" value="2"/>
</dbReference>
<name>A0A517LGF6_9PEZI</name>
<dbReference type="InterPro" id="IPR001202">
    <property type="entry name" value="WW_dom"/>
</dbReference>
<dbReference type="SMART" id="SM00456">
    <property type="entry name" value="WW"/>
    <property type="match status" value="2"/>
</dbReference>
<dbReference type="PROSITE" id="PS50020">
    <property type="entry name" value="WW_DOMAIN_2"/>
    <property type="match status" value="2"/>
</dbReference>
<organism evidence="9 10">
    <name type="scientific">Venturia effusa</name>
    <dbReference type="NCBI Taxonomy" id="50376"/>
    <lineage>
        <taxon>Eukaryota</taxon>
        <taxon>Fungi</taxon>
        <taxon>Dikarya</taxon>
        <taxon>Ascomycota</taxon>
        <taxon>Pezizomycotina</taxon>
        <taxon>Dothideomycetes</taxon>
        <taxon>Pleosporomycetidae</taxon>
        <taxon>Venturiales</taxon>
        <taxon>Venturiaceae</taxon>
        <taxon>Venturia</taxon>
    </lineage>
</organism>
<dbReference type="PANTHER" id="PTHR11864:SF0">
    <property type="entry name" value="PRP40 PRE-MRNA PROCESSING FACTOR 40 HOMOLOG A (YEAST)"/>
    <property type="match status" value="1"/>
</dbReference>
<dbReference type="STRING" id="50376.A0A517LGF6"/>
<feature type="compositionally biased region" description="Basic and acidic residues" evidence="6">
    <location>
        <begin position="681"/>
        <end position="707"/>
    </location>
</feature>
<dbReference type="InterPro" id="IPR036020">
    <property type="entry name" value="WW_dom_sf"/>
</dbReference>
<evidence type="ECO:0000256" key="6">
    <source>
        <dbReference type="SAM" id="MobiDB-lite"/>
    </source>
</evidence>
<evidence type="ECO:0000259" key="8">
    <source>
        <dbReference type="PROSITE" id="PS51676"/>
    </source>
</evidence>
<dbReference type="Gene3D" id="1.10.10.440">
    <property type="entry name" value="FF domain"/>
    <property type="match status" value="5"/>
</dbReference>
<dbReference type="InterPro" id="IPR039726">
    <property type="entry name" value="Prp40-like"/>
</dbReference>
<evidence type="ECO:0000256" key="2">
    <source>
        <dbReference type="ARBA" id="ARBA00022664"/>
    </source>
</evidence>
<dbReference type="Gene3D" id="2.20.70.10">
    <property type="match status" value="2"/>
</dbReference>
<dbReference type="PROSITE" id="PS51676">
    <property type="entry name" value="FF"/>
    <property type="match status" value="3"/>
</dbReference>
<dbReference type="AlphaFoldDB" id="A0A517LGF6"/>
<dbReference type="SMART" id="SM00441">
    <property type="entry name" value="FF"/>
    <property type="match status" value="5"/>
</dbReference>
<dbReference type="GO" id="GO:0045292">
    <property type="term" value="P:mRNA cis splicing, via spliceosome"/>
    <property type="evidence" value="ECO:0007669"/>
    <property type="project" value="InterPro"/>
</dbReference>
<evidence type="ECO:0000256" key="3">
    <source>
        <dbReference type="ARBA" id="ARBA00022737"/>
    </source>
</evidence>
<feature type="domain" description="FF" evidence="8">
    <location>
        <begin position="221"/>
        <end position="276"/>
    </location>
</feature>
<gene>
    <name evidence="9" type="ORF">FKW77_009351</name>
</gene>
<dbReference type="CDD" id="cd00201">
    <property type="entry name" value="WW"/>
    <property type="match status" value="2"/>
</dbReference>
<evidence type="ECO:0000256" key="4">
    <source>
        <dbReference type="ARBA" id="ARBA00023187"/>
    </source>
</evidence>
<evidence type="ECO:0000259" key="7">
    <source>
        <dbReference type="PROSITE" id="PS50020"/>
    </source>
</evidence>
<dbReference type="PANTHER" id="PTHR11864">
    <property type="entry name" value="PRE-MRNA-PROCESSING PROTEIN PRP40"/>
    <property type="match status" value="1"/>
</dbReference>
<dbReference type="GO" id="GO:0005685">
    <property type="term" value="C:U1 snRNP"/>
    <property type="evidence" value="ECO:0007669"/>
    <property type="project" value="TreeGrafter"/>
</dbReference>
<feature type="compositionally biased region" description="Basic and acidic residues" evidence="6">
    <location>
        <begin position="110"/>
        <end position="135"/>
    </location>
</feature>
<keyword evidence="4" id="KW-0508">mRNA splicing</keyword>